<protein>
    <submittedName>
        <fullName evidence="2">Uncharacterized protein</fullName>
    </submittedName>
</protein>
<evidence type="ECO:0000313" key="2">
    <source>
        <dbReference type="EMBL" id="MQO93374.1"/>
    </source>
</evidence>
<dbReference type="InterPro" id="IPR023296">
    <property type="entry name" value="Glyco_hydro_beta-prop_sf"/>
</dbReference>
<evidence type="ECO:0000256" key="1">
    <source>
        <dbReference type="SAM" id="SignalP"/>
    </source>
</evidence>
<dbReference type="SUPFAM" id="SSF75005">
    <property type="entry name" value="Arabinanase/levansucrase/invertase"/>
    <property type="match status" value="1"/>
</dbReference>
<dbReference type="EMBL" id="VZAP01000153">
    <property type="protein sequence ID" value="MQO93374.1"/>
    <property type="molecule type" value="Genomic_DNA"/>
</dbReference>
<keyword evidence="1" id="KW-0732">Signal</keyword>
<name>A0AA91A626_9BACT</name>
<comment type="caution">
    <text evidence="2">The sequence shown here is derived from an EMBL/GenBank/DDBJ whole genome shotgun (WGS) entry which is preliminary data.</text>
</comment>
<feature type="chain" id="PRO_5041644686" evidence="1">
    <location>
        <begin position="20"/>
        <end position="557"/>
    </location>
</feature>
<dbReference type="AlphaFoldDB" id="A0AA91A626"/>
<reference evidence="3" key="1">
    <citation type="submission" date="2019-09" db="EMBL/GenBank/DDBJ databases">
        <title>Distinct polysaccharide growth profiles of human intestinal Prevotella copri isolates.</title>
        <authorList>
            <person name="Fehlner-Peach H."/>
            <person name="Magnabosco C."/>
            <person name="Raghavan V."/>
            <person name="Scher J.U."/>
            <person name="Tett A."/>
            <person name="Cox L.M."/>
            <person name="Gottsegen C."/>
            <person name="Watters A."/>
            <person name="Wiltshire- Gordon J.D."/>
            <person name="Segata N."/>
            <person name="Bonneau R."/>
            <person name="Littman D.R."/>
        </authorList>
    </citation>
    <scope>NUCLEOTIDE SEQUENCE [LARGE SCALE GENOMIC DNA]</scope>
    <source>
        <strain evidence="3">iAU3127</strain>
    </source>
</reference>
<dbReference type="Proteomes" id="UP000421283">
    <property type="component" value="Unassembled WGS sequence"/>
</dbReference>
<dbReference type="Gene3D" id="2.115.10.20">
    <property type="entry name" value="Glycosyl hydrolase domain, family 43"/>
    <property type="match status" value="1"/>
</dbReference>
<organism evidence="2 3">
    <name type="scientific">Segatella copri</name>
    <dbReference type="NCBI Taxonomy" id="165179"/>
    <lineage>
        <taxon>Bacteria</taxon>
        <taxon>Pseudomonadati</taxon>
        <taxon>Bacteroidota</taxon>
        <taxon>Bacteroidia</taxon>
        <taxon>Bacteroidales</taxon>
        <taxon>Prevotellaceae</taxon>
        <taxon>Segatella</taxon>
    </lineage>
</organism>
<sequence>MKKILSAILFCAVATAATAQTLNNGITLPKIWPPQYEEPTVRQEMPVPYLKNKPAVLPINNGRQLFVDSFLISSTNLRSIYHAPNFYKGNPVLEPTEKWENTTEGAPYAAPFSDGIWYDEKEGIFKMWYLAGAGTMHKQSNQTFYTCYAESKDGKNWKKVNLDIVPGTNIVDTCDRDAATIWLDRNEKDPSRRWKLFNIERRPTDKRWQIILKYSADGRKWSRGVAQSGDVYDRSTAFYNPFTKRWALSLRWSTPVSSRSRAYAENEDPELLVSLTHRVRKDAVDRNLHFWFAPDDKELRHPKYPEVEPGIYNFDAIAYESIMIGQYAAWCGPENNICKRDGIQKRNVIELGYSRDGFHFARPSHKPFMDVNETEGAWNWGNMQSINGTPLIVGDSLYFYSSGRRLNKIMWDSYTSTGLAVLRRDGFVSMHADKKEGYLTTEKLSFDGKYFFVNADVKGKGAQLKVELLDENGTPIPGFTKRDCSVMRADKTKHLITWKGKNDLTELSGRIIRAKFYLTRGDLYAFWISPWETGESRGFTAGGGPGLSGTGVDCPQK</sequence>
<accession>A0AA91A626</accession>
<gene>
    <name evidence="2" type="ORF">F7D31_12050</name>
</gene>
<feature type="signal peptide" evidence="1">
    <location>
        <begin position="1"/>
        <end position="19"/>
    </location>
</feature>
<dbReference type="RefSeq" id="WP_153139346.1">
    <property type="nucleotide sequence ID" value="NZ_VZAP01000153.1"/>
</dbReference>
<evidence type="ECO:0000313" key="3">
    <source>
        <dbReference type="Proteomes" id="UP000421283"/>
    </source>
</evidence>
<proteinExistence type="predicted"/>